<name>A0ABR2NT23_9ROSI</name>
<sequence length="158" mass="17130">MVPSMPLYVVFDKSTENSPVSNDHNDPSEASPAVNIPVSEGDNSNDSFATPTEELGHVEHNSNTSSSSHTEEGEQLQLHSHSVTPVHSQLDAVIDELPAEYYEDIILQNEALDTLESSGAAPDSTTIKSLFSDIVTFIFSSLFYLQPYLFSLANAVGI</sequence>
<feature type="region of interest" description="Disordered" evidence="1">
    <location>
        <begin position="13"/>
        <end position="82"/>
    </location>
</feature>
<gene>
    <name evidence="2" type="ORF">V6N11_000449</name>
</gene>
<comment type="caution">
    <text evidence="2">The sequence shown here is derived from an EMBL/GenBank/DDBJ whole genome shotgun (WGS) entry which is preliminary data.</text>
</comment>
<reference evidence="2 3" key="1">
    <citation type="journal article" date="2024" name="G3 (Bethesda)">
        <title>Genome assembly of Hibiscus sabdariffa L. provides insights into metabolisms of medicinal natural products.</title>
        <authorList>
            <person name="Kim T."/>
        </authorList>
    </citation>
    <scope>NUCLEOTIDE SEQUENCE [LARGE SCALE GENOMIC DNA]</scope>
    <source>
        <strain evidence="2">TK-2024</strain>
        <tissue evidence="2">Old leaves</tissue>
    </source>
</reference>
<organism evidence="2 3">
    <name type="scientific">Hibiscus sabdariffa</name>
    <name type="common">roselle</name>
    <dbReference type="NCBI Taxonomy" id="183260"/>
    <lineage>
        <taxon>Eukaryota</taxon>
        <taxon>Viridiplantae</taxon>
        <taxon>Streptophyta</taxon>
        <taxon>Embryophyta</taxon>
        <taxon>Tracheophyta</taxon>
        <taxon>Spermatophyta</taxon>
        <taxon>Magnoliopsida</taxon>
        <taxon>eudicotyledons</taxon>
        <taxon>Gunneridae</taxon>
        <taxon>Pentapetalae</taxon>
        <taxon>rosids</taxon>
        <taxon>malvids</taxon>
        <taxon>Malvales</taxon>
        <taxon>Malvaceae</taxon>
        <taxon>Malvoideae</taxon>
        <taxon>Hibiscus</taxon>
    </lineage>
</organism>
<accession>A0ABR2NT23</accession>
<evidence type="ECO:0000256" key="1">
    <source>
        <dbReference type="SAM" id="MobiDB-lite"/>
    </source>
</evidence>
<feature type="compositionally biased region" description="Polar residues" evidence="1">
    <location>
        <begin position="41"/>
        <end position="50"/>
    </location>
</feature>
<keyword evidence="3" id="KW-1185">Reference proteome</keyword>
<protein>
    <submittedName>
        <fullName evidence="2">Uncharacterized protein</fullName>
    </submittedName>
</protein>
<dbReference type="Proteomes" id="UP001396334">
    <property type="component" value="Unassembled WGS sequence"/>
</dbReference>
<proteinExistence type="predicted"/>
<evidence type="ECO:0000313" key="3">
    <source>
        <dbReference type="Proteomes" id="UP001396334"/>
    </source>
</evidence>
<dbReference type="EMBL" id="JBBPBN010000102">
    <property type="protein sequence ID" value="KAK8979299.1"/>
    <property type="molecule type" value="Genomic_DNA"/>
</dbReference>
<evidence type="ECO:0000313" key="2">
    <source>
        <dbReference type="EMBL" id="KAK8979299.1"/>
    </source>
</evidence>